<reference evidence="2" key="1">
    <citation type="submission" date="2022-03" db="EMBL/GenBank/DDBJ databases">
        <authorList>
            <person name="Alioto T."/>
            <person name="Alioto T."/>
            <person name="Gomez Garrido J."/>
        </authorList>
    </citation>
    <scope>NUCLEOTIDE SEQUENCE</scope>
</reference>
<evidence type="ECO:0000256" key="1">
    <source>
        <dbReference type="SAM" id="MobiDB-lite"/>
    </source>
</evidence>
<name>A0AAD1SFX2_PELCU</name>
<dbReference type="AlphaFoldDB" id="A0AAD1SFX2"/>
<dbReference type="EMBL" id="OW240917">
    <property type="protein sequence ID" value="CAH2299125.1"/>
    <property type="molecule type" value="Genomic_DNA"/>
</dbReference>
<protein>
    <submittedName>
        <fullName evidence="2">Uncharacterized protein</fullName>
    </submittedName>
</protein>
<gene>
    <name evidence="2" type="ORF">PECUL_23A000387</name>
</gene>
<proteinExistence type="predicted"/>
<dbReference type="Proteomes" id="UP001295444">
    <property type="component" value="Chromosome 06"/>
</dbReference>
<evidence type="ECO:0000313" key="3">
    <source>
        <dbReference type="Proteomes" id="UP001295444"/>
    </source>
</evidence>
<accession>A0AAD1SFX2</accession>
<sequence length="110" mass="11887">MIRLSPVNSCDGNTLQPCNRVRKRIGNPLQAQLHQGCHADKISSSPRGPDGTGPGNPCQSGGRTTKIPADRETCSKALGPKQMEETCQCLHDNHPWREASIAEQMDPLAS</sequence>
<keyword evidence="3" id="KW-1185">Reference proteome</keyword>
<organism evidence="2 3">
    <name type="scientific">Pelobates cultripes</name>
    <name type="common">Western spadefoot toad</name>
    <dbReference type="NCBI Taxonomy" id="61616"/>
    <lineage>
        <taxon>Eukaryota</taxon>
        <taxon>Metazoa</taxon>
        <taxon>Chordata</taxon>
        <taxon>Craniata</taxon>
        <taxon>Vertebrata</taxon>
        <taxon>Euteleostomi</taxon>
        <taxon>Amphibia</taxon>
        <taxon>Batrachia</taxon>
        <taxon>Anura</taxon>
        <taxon>Pelobatoidea</taxon>
        <taxon>Pelobatidae</taxon>
        <taxon>Pelobates</taxon>
    </lineage>
</organism>
<evidence type="ECO:0000313" key="2">
    <source>
        <dbReference type="EMBL" id="CAH2299125.1"/>
    </source>
</evidence>
<feature type="region of interest" description="Disordered" evidence="1">
    <location>
        <begin position="35"/>
        <end position="70"/>
    </location>
</feature>